<dbReference type="OrthoDB" id="9177882at2"/>
<dbReference type="GO" id="GO:0051536">
    <property type="term" value="F:iron-sulfur cluster binding"/>
    <property type="evidence" value="ECO:0007669"/>
    <property type="project" value="UniProtKB-KW"/>
</dbReference>
<evidence type="ECO:0000256" key="2">
    <source>
        <dbReference type="ARBA" id="ARBA00022723"/>
    </source>
</evidence>
<dbReference type="InterPro" id="IPR043129">
    <property type="entry name" value="ATPase_NBD"/>
</dbReference>
<dbReference type="CDD" id="cd24034">
    <property type="entry name" value="ASKHA_NBD_O66634-like_rpt1"/>
    <property type="match status" value="1"/>
</dbReference>
<dbReference type="PATRIC" id="fig|651182.5.peg.57"/>
<gene>
    <name evidence="8" type="ordered locus">TOL2_C00510</name>
</gene>
<dbReference type="NCBIfam" id="TIGR00241">
    <property type="entry name" value="CoA_E_activ"/>
    <property type="match status" value="1"/>
</dbReference>
<evidence type="ECO:0000256" key="5">
    <source>
        <dbReference type="SAM" id="MobiDB-lite"/>
    </source>
</evidence>
<dbReference type="Pfam" id="PF01869">
    <property type="entry name" value="BcrAD_BadFG"/>
    <property type="match status" value="2"/>
</dbReference>
<evidence type="ECO:0000313" key="9">
    <source>
        <dbReference type="Proteomes" id="UP000007347"/>
    </source>
</evidence>
<evidence type="ECO:0000259" key="6">
    <source>
        <dbReference type="Pfam" id="PF01869"/>
    </source>
</evidence>
<evidence type="ECO:0000313" key="8">
    <source>
        <dbReference type="EMBL" id="CCK78221.1"/>
    </source>
</evidence>
<keyword evidence="4" id="KW-0411">Iron-sulfur</keyword>
<keyword evidence="2" id="KW-0479">Metal-binding</keyword>
<dbReference type="CDD" id="cd24035">
    <property type="entry name" value="ASKHA_NBD_O66634-like_rpt2"/>
    <property type="match status" value="1"/>
</dbReference>
<dbReference type="InterPro" id="IPR018709">
    <property type="entry name" value="CoA_activase_DUF2229"/>
</dbReference>
<proteinExistence type="predicted"/>
<dbReference type="PANTHER" id="PTHR32329">
    <property type="entry name" value="BIFUNCTIONAL PROTEIN [INCLUDES 2-HYDROXYACYL-COA DEHYDRATASE (N-TER) AND ITS ACTIVATOR DOMAIN (C_TERM)-RELATED"/>
    <property type="match status" value="1"/>
</dbReference>
<dbReference type="EMBL" id="FO203503">
    <property type="protein sequence ID" value="CCK78221.1"/>
    <property type="molecule type" value="Genomic_DNA"/>
</dbReference>
<dbReference type="SUPFAM" id="SSF53067">
    <property type="entry name" value="Actin-like ATPase domain"/>
    <property type="match status" value="2"/>
</dbReference>
<evidence type="ECO:0000256" key="1">
    <source>
        <dbReference type="ARBA" id="ARBA00001966"/>
    </source>
</evidence>
<dbReference type="Proteomes" id="UP000007347">
    <property type="component" value="Chromosome"/>
</dbReference>
<protein>
    <submittedName>
        <fullName evidence="8">Predicted CoA enzyme activase</fullName>
    </submittedName>
</protein>
<dbReference type="PANTHER" id="PTHR32329:SF7">
    <property type="entry name" value="ACTIVATOR OF 2-HYDROXYACYL-COA-HYDRATASE"/>
    <property type="match status" value="1"/>
</dbReference>
<dbReference type="STRING" id="651182.TOL2_C00510"/>
<evidence type="ECO:0000256" key="3">
    <source>
        <dbReference type="ARBA" id="ARBA00023004"/>
    </source>
</evidence>
<name>K0NBY0_DESTT</name>
<keyword evidence="3" id="KW-0408">Iron</keyword>
<feature type="domain" description="DUF2229" evidence="7">
    <location>
        <begin position="623"/>
        <end position="837"/>
    </location>
</feature>
<dbReference type="GO" id="GO:0046872">
    <property type="term" value="F:metal ion binding"/>
    <property type="evidence" value="ECO:0007669"/>
    <property type="project" value="UniProtKB-KW"/>
</dbReference>
<feature type="region of interest" description="Disordered" evidence="5">
    <location>
        <begin position="578"/>
        <end position="599"/>
    </location>
</feature>
<evidence type="ECO:0000256" key="4">
    <source>
        <dbReference type="ARBA" id="ARBA00023014"/>
    </source>
</evidence>
<organism evidence="8 9">
    <name type="scientific">Desulfobacula toluolica (strain DSM 7467 / Tol2)</name>
    <dbReference type="NCBI Taxonomy" id="651182"/>
    <lineage>
        <taxon>Bacteria</taxon>
        <taxon>Pseudomonadati</taxon>
        <taxon>Thermodesulfobacteriota</taxon>
        <taxon>Desulfobacteria</taxon>
        <taxon>Desulfobacterales</taxon>
        <taxon>Desulfobacteraceae</taxon>
        <taxon>Desulfobacula</taxon>
    </lineage>
</organism>
<dbReference type="InterPro" id="IPR051805">
    <property type="entry name" value="Dehydratase_Activator_Redct"/>
</dbReference>
<dbReference type="InterPro" id="IPR008275">
    <property type="entry name" value="CoA_E_activase_dom"/>
</dbReference>
<dbReference type="KEGG" id="dto:TOL2_C00510"/>
<sequence length="1319" mass="145406">MLAFGIDLGYAAIKTAVVNARNQVVHTCYTLHRGDIMGVLAIHLEKIKEAFSVQDLKFGAVTGSGKRILKDRVDSVNEVTALVEASRSLSTGSRSVVEIGAQTAKYITGLKEEDNKGIKIAMNANCSAGTGSFLEEQISRLNLNLEEYSAYTEKARSVPRIAGRCSVFAKTDIIHHQQGGVPVADILQGLAYAVVRNFRVSVMKQLPMECPILFTGGVANNRSIVRAFREELNLKETDLIIPEHFSAMGAIGAAVTARKEKLEARFQYLLESLSSSKRHTLPGRTNDGISLPPLVSYGLNDARGMHDISSAFKPDQALYLGIDVGSTSTNLVLINPENEVVDFQYLRTKGDPVAAVNQGLNAFKNTFDPKMNIKGTGVTGSGRYLIGKMMGTDIIKDEITAQAKAAVNLNPEVDTIFEIGGQDSKFIRLKEGRVKDFQMNKVCAAGTGSFIEEQAKRFDIPVEDFGPTALNANHPVDLGERCTVFIETTVAAHLSREVSRTDLAAGLCYSVVKNYLNRVVGQKKIGNNILFQGGLAHNQGVINAFRAVLGKQIRIPRFFSVTGAMGAALLARESVEGTETGLRPQKPASKLPTAPPGKNRFSREIQEIVFQGYAPSHDPLKKTVGMPRALFTFGMFSMFHTFFKALGFNVVLSEPSTKETIALAQEHAQDETCFPVKLVNGHIAQLIRQKVDYIFFPDLYTVFHPNSESRQNYGCAYMQIAFKMANHAMDLEKTGITLLAPTIAFHLGKEFMSQSFTGLGSRLERGKNETMKALGAAMKAMQDCENRLILHREKVLETMAPDEKVFVLISKIYGVADPILNLGIPDRLSGMGYKVIPFFDLPEGNIFREHPNMYWPFAQHILDPAYLIRTHPNLYAILLTHHGCGPDSVVSHFFSEIMSPKPFLNIEVDEHSSTVGVITRLEAFLNSISHIPAQTVGPMADYALAPSHSCINIRPDIQSLPQDMRLHLPNLSPYSQIFKEILTRQGICAKVMDPAGENSLNRGKRHTTSNEYYSLTALLGDVLETLDREANPERAAFFIPQTEGAEVDGQYSRFVRTRLDGAGYEEAVLVSPFIEDAVSENPEELDRLFTGLLAGDLIQLAPAGSRNSHLASLLDLMRTGEVGLKDLTSLAETIGKELKVKAYKKQIFVTGDPLLLFNDFLTGHHFSRLESMGYRLLYSPMSEYMLMLWKDWIEQNGKEKRDMLRERIQNLADRISVIDTALSGIGVFSSGPDRLASLANETLGFYAGANGRYRMAKCLDLGPSIDGIITVSPMYENTGISLNALSRGIPFGKPLLNLTLDGNPNQADRNRIEAFLFYL</sequence>
<dbReference type="Gene3D" id="3.30.420.40">
    <property type="match status" value="4"/>
</dbReference>
<dbReference type="HOGENOM" id="CLU_002393_2_0_7"/>
<dbReference type="Pfam" id="PF09989">
    <property type="entry name" value="DUF2229"/>
    <property type="match status" value="1"/>
</dbReference>
<comment type="cofactor">
    <cofactor evidence="1">
        <name>[4Fe-4S] cluster</name>
        <dbReference type="ChEBI" id="CHEBI:49883"/>
    </cofactor>
</comment>
<keyword evidence="9" id="KW-1185">Reference proteome</keyword>
<reference evidence="8 9" key="1">
    <citation type="journal article" date="2013" name="Environ. Microbiol.">
        <title>Complete genome, catabolic sub-proteomes and key-metabolites of Desulfobacula toluolica Tol2, a marine, aromatic compound-degrading, sulfate-reducing bacterium.</title>
        <authorList>
            <person name="Wohlbrand L."/>
            <person name="Jacob J.H."/>
            <person name="Kube M."/>
            <person name="Mussmann M."/>
            <person name="Jarling R."/>
            <person name="Beck A."/>
            <person name="Amann R."/>
            <person name="Wilkes H."/>
            <person name="Reinhardt R."/>
            <person name="Rabus R."/>
        </authorList>
    </citation>
    <scope>NUCLEOTIDE SEQUENCE [LARGE SCALE GENOMIC DNA]</scope>
    <source>
        <strain evidence="9">DSM 7467 / Tol2</strain>
    </source>
</reference>
<dbReference type="InterPro" id="IPR002731">
    <property type="entry name" value="ATPase_BadF"/>
</dbReference>
<accession>K0NBY0</accession>
<feature type="domain" description="ATPase BadF/BadG/BcrA/BcrD type" evidence="6">
    <location>
        <begin position="5"/>
        <end position="257"/>
    </location>
</feature>
<feature type="domain" description="ATPase BadF/BadG/BcrA/BcrD type" evidence="6">
    <location>
        <begin position="320"/>
        <end position="571"/>
    </location>
</feature>
<dbReference type="RefSeq" id="WP_014955579.1">
    <property type="nucleotide sequence ID" value="NC_018645.1"/>
</dbReference>
<evidence type="ECO:0000259" key="7">
    <source>
        <dbReference type="Pfam" id="PF09989"/>
    </source>
</evidence>